<dbReference type="Pfam" id="PF00270">
    <property type="entry name" value="DEAD"/>
    <property type="match status" value="1"/>
</dbReference>
<dbReference type="Gene3D" id="3.40.50.300">
    <property type="entry name" value="P-loop containing nucleotide triphosphate hydrolases"/>
    <property type="match status" value="1"/>
</dbReference>
<evidence type="ECO:0000256" key="1">
    <source>
        <dbReference type="ARBA" id="ARBA00004604"/>
    </source>
</evidence>
<comment type="domain">
    <text evidence="8">The Q motif is unique to and characteristic of the DEAD box family of RNA helicases and controls ATP binding and hydrolysis.</text>
</comment>
<reference evidence="12 13" key="1">
    <citation type="journal article" date="2020" name="ISME J.">
        <title>Uncovering the hidden diversity of litter-decomposition mechanisms in mushroom-forming fungi.</title>
        <authorList>
            <person name="Floudas D."/>
            <person name="Bentzer J."/>
            <person name="Ahren D."/>
            <person name="Johansson T."/>
            <person name="Persson P."/>
            <person name="Tunlid A."/>
        </authorList>
    </citation>
    <scope>NUCLEOTIDE SEQUENCE [LARGE SCALE GENOMIC DNA]</scope>
    <source>
        <strain evidence="12 13">CBS 406.79</strain>
    </source>
</reference>
<keyword evidence="6 8" id="KW-0067">ATP-binding</keyword>
<evidence type="ECO:0000256" key="6">
    <source>
        <dbReference type="ARBA" id="ARBA00022840"/>
    </source>
</evidence>
<keyword evidence="8" id="KW-0694">RNA-binding</keyword>
<name>A0A8H5MH89_9AGAR</name>
<dbReference type="InterPro" id="IPR027417">
    <property type="entry name" value="P-loop_NTPase"/>
</dbReference>
<evidence type="ECO:0000256" key="7">
    <source>
        <dbReference type="PROSITE-ProRule" id="PRU00552"/>
    </source>
</evidence>
<feature type="domain" description="Helicase ATP-binding" evidence="10">
    <location>
        <begin position="150"/>
        <end position="200"/>
    </location>
</feature>
<dbReference type="GO" id="GO:0003723">
    <property type="term" value="F:RNA binding"/>
    <property type="evidence" value="ECO:0007669"/>
    <property type="project" value="UniProtKB-UniRule"/>
</dbReference>
<comment type="subcellular location">
    <subcellularLocation>
        <location evidence="1">Nucleus</location>
        <location evidence="1">Nucleolus</location>
    </subcellularLocation>
</comment>
<dbReference type="GO" id="GO:0005524">
    <property type="term" value="F:ATP binding"/>
    <property type="evidence" value="ECO:0007669"/>
    <property type="project" value="UniProtKB-UniRule"/>
</dbReference>
<dbReference type="AlphaFoldDB" id="A0A8H5MH89"/>
<evidence type="ECO:0000313" key="13">
    <source>
        <dbReference type="Proteomes" id="UP000518752"/>
    </source>
</evidence>
<dbReference type="PROSITE" id="PS51195">
    <property type="entry name" value="Q_MOTIF"/>
    <property type="match status" value="1"/>
</dbReference>
<dbReference type="SUPFAM" id="SSF52540">
    <property type="entry name" value="P-loop containing nucleoside triphosphate hydrolases"/>
    <property type="match status" value="1"/>
</dbReference>
<comment type="caution">
    <text evidence="12">The sequence shown here is derived from an EMBL/GenBank/DDBJ whole genome shotgun (WGS) entry which is preliminary data.</text>
</comment>
<dbReference type="Proteomes" id="UP000518752">
    <property type="component" value="Unassembled WGS sequence"/>
</dbReference>
<feature type="compositionally biased region" description="Polar residues" evidence="9">
    <location>
        <begin position="35"/>
        <end position="46"/>
    </location>
</feature>
<evidence type="ECO:0000259" key="10">
    <source>
        <dbReference type="PROSITE" id="PS51192"/>
    </source>
</evidence>
<keyword evidence="4 8" id="KW-0378">Hydrolase</keyword>
<comment type="similarity">
    <text evidence="8">Belongs to the DEAD box helicase family.</text>
</comment>
<dbReference type="GO" id="GO:0005730">
    <property type="term" value="C:nucleolus"/>
    <property type="evidence" value="ECO:0007669"/>
    <property type="project" value="UniProtKB-SubCell"/>
</dbReference>
<accession>A0A8H5MH89</accession>
<dbReference type="InterPro" id="IPR011545">
    <property type="entry name" value="DEAD/DEAH_box_helicase_dom"/>
</dbReference>
<evidence type="ECO:0000256" key="4">
    <source>
        <dbReference type="ARBA" id="ARBA00022801"/>
    </source>
</evidence>
<feature type="short sequence motif" description="Q motif" evidence="7">
    <location>
        <begin position="103"/>
        <end position="131"/>
    </location>
</feature>
<keyword evidence="2" id="KW-0698">rRNA processing</keyword>
<feature type="domain" description="DEAD-box RNA helicase Q" evidence="11">
    <location>
        <begin position="103"/>
        <end position="131"/>
    </location>
</feature>
<keyword evidence="5 8" id="KW-0347">Helicase</keyword>
<dbReference type="GO" id="GO:0016787">
    <property type="term" value="F:hydrolase activity"/>
    <property type="evidence" value="ECO:0007669"/>
    <property type="project" value="UniProtKB-KW"/>
</dbReference>
<keyword evidence="3 8" id="KW-0547">Nucleotide-binding</keyword>
<evidence type="ECO:0000313" key="12">
    <source>
        <dbReference type="EMBL" id="KAF5393787.1"/>
    </source>
</evidence>
<organism evidence="12 13">
    <name type="scientific">Collybiopsis confluens</name>
    <dbReference type="NCBI Taxonomy" id="2823264"/>
    <lineage>
        <taxon>Eukaryota</taxon>
        <taxon>Fungi</taxon>
        <taxon>Dikarya</taxon>
        <taxon>Basidiomycota</taxon>
        <taxon>Agaricomycotina</taxon>
        <taxon>Agaricomycetes</taxon>
        <taxon>Agaricomycetidae</taxon>
        <taxon>Agaricales</taxon>
        <taxon>Marasmiineae</taxon>
        <taxon>Omphalotaceae</taxon>
        <taxon>Collybiopsis</taxon>
    </lineage>
</organism>
<dbReference type="PANTHER" id="PTHR24031">
    <property type="entry name" value="RNA HELICASE"/>
    <property type="match status" value="1"/>
</dbReference>
<dbReference type="InterPro" id="IPR014014">
    <property type="entry name" value="RNA_helicase_DEAD_Q_motif"/>
</dbReference>
<dbReference type="PROSITE" id="PS51192">
    <property type="entry name" value="HELICASE_ATP_BIND_1"/>
    <property type="match status" value="1"/>
</dbReference>
<feature type="region of interest" description="Disordered" evidence="9">
    <location>
        <begin position="1"/>
        <end position="80"/>
    </location>
</feature>
<proteinExistence type="inferred from homology"/>
<dbReference type="EMBL" id="JAACJN010000001">
    <property type="protein sequence ID" value="KAF5393787.1"/>
    <property type="molecule type" value="Genomic_DNA"/>
</dbReference>
<feature type="compositionally biased region" description="Acidic residues" evidence="9">
    <location>
        <begin position="52"/>
        <end position="66"/>
    </location>
</feature>
<evidence type="ECO:0000256" key="5">
    <source>
        <dbReference type="ARBA" id="ARBA00022806"/>
    </source>
</evidence>
<dbReference type="EC" id="3.6.4.13" evidence="8"/>
<dbReference type="GO" id="GO:0003724">
    <property type="term" value="F:RNA helicase activity"/>
    <property type="evidence" value="ECO:0007669"/>
    <property type="project" value="UniProtKB-EC"/>
</dbReference>
<gene>
    <name evidence="12" type="ORF">D9757_000078</name>
</gene>
<evidence type="ECO:0000256" key="3">
    <source>
        <dbReference type="ARBA" id="ARBA00022741"/>
    </source>
</evidence>
<evidence type="ECO:0000256" key="9">
    <source>
        <dbReference type="SAM" id="MobiDB-lite"/>
    </source>
</evidence>
<comment type="function">
    <text evidence="8">RNA helicase.</text>
</comment>
<evidence type="ECO:0000259" key="11">
    <source>
        <dbReference type="PROSITE" id="PS51195"/>
    </source>
</evidence>
<sequence>MVKRKAPSCDDLLRQSEQPGFKKAHRRREPDDLLSDTSASPAQSVRSRIELDGQEDDDDSSDEDDRYSEAIPTLEVSERLNRAPYQPRNRPIAIHSAAKPPSASFSDIGISLAIQKTLKTMSIQTPTEIQAACIPPLLAGMSSSTLIVHPMKYSPGRDCIGNAKTGSGKTLAFALPIIQKLCVDPYGIFALVLTPTRYET</sequence>
<protein>
    <recommendedName>
        <fullName evidence="8">ATP-dependent RNA helicase</fullName>
        <ecNumber evidence="8">3.6.4.13</ecNumber>
    </recommendedName>
</protein>
<evidence type="ECO:0000256" key="8">
    <source>
        <dbReference type="RuleBase" id="RU365068"/>
    </source>
</evidence>
<keyword evidence="13" id="KW-1185">Reference proteome</keyword>
<dbReference type="InterPro" id="IPR014001">
    <property type="entry name" value="Helicase_ATP-bd"/>
</dbReference>
<comment type="catalytic activity">
    <reaction evidence="8">
        <text>ATP + H2O = ADP + phosphate + H(+)</text>
        <dbReference type="Rhea" id="RHEA:13065"/>
        <dbReference type="ChEBI" id="CHEBI:15377"/>
        <dbReference type="ChEBI" id="CHEBI:15378"/>
        <dbReference type="ChEBI" id="CHEBI:30616"/>
        <dbReference type="ChEBI" id="CHEBI:43474"/>
        <dbReference type="ChEBI" id="CHEBI:456216"/>
        <dbReference type="EC" id="3.6.4.13"/>
    </reaction>
</comment>
<dbReference type="GO" id="GO:0006364">
    <property type="term" value="P:rRNA processing"/>
    <property type="evidence" value="ECO:0007669"/>
    <property type="project" value="UniProtKB-KW"/>
</dbReference>
<dbReference type="OrthoDB" id="10261904at2759"/>
<evidence type="ECO:0000256" key="2">
    <source>
        <dbReference type="ARBA" id="ARBA00022552"/>
    </source>
</evidence>